<dbReference type="InterPro" id="IPR032821">
    <property type="entry name" value="PKS_assoc"/>
</dbReference>
<dbReference type="InterPro" id="IPR014031">
    <property type="entry name" value="Ketoacyl_synth_C"/>
</dbReference>
<evidence type="ECO:0000259" key="5">
    <source>
        <dbReference type="PROSITE" id="PS52004"/>
    </source>
</evidence>
<dbReference type="SMART" id="SM00825">
    <property type="entry name" value="PKS_KS"/>
    <property type="match status" value="1"/>
</dbReference>
<dbReference type="OrthoDB" id="329835at2759"/>
<evidence type="ECO:0000256" key="2">
    <source>
        <dbReference type="ARBA" id="ARBA00022553"/>
    </source>
</evidence>
<dbReference type="InterPro" id="IPR016039">
    <property type="entry name" value="Thiolase-like"/>
</dbReference>
<name>A0A8B8DUX8_CRAVI</name>
<dbReference type="PANTHER" id="PTHR43775:SF37">
    <property type="entry name" value="SI:DKEY-61P9.11"/>
    <property type="match status" value="1"/>
</dbReference>
<dbReference type="CDD" id="cd00833">
    <property type="entry name" value="PKS"/>
    <property type="match status" value="1"/>
</dbReference>
<dbReference type="GO" id="GO:0004315">
    <property type="term" value="F:3-oxoacyl-[acyl-carrier-protein] synthase activity"/>
    <property type="evidence" value="ECO:0007669"/>
    <property type="project" value="InterPro"/>
</dbReference>
<dbReference type="InterPro" id="IPR018201">
    <property type="entry name" value="Ketoacyl_synth_AS"/>
</dbReference>
<dbReference type="Proteomes" id="UP000694844">
    <property type="component" value="Chromosome 4"/>
</dbReference>
<dbReference type="Pfam" id="PF00109">
    <property type="entry name" value="ketoacyl-synt"/>
    <property type="match status" value="1"/>
</dbReference>
<dbReference type="Gene3D" id="3.40.47.10">
    <property type="match status" value="1"/>
</dbReference>
<evidence type="ECO:0000256" key="1">
    <source>
        <dbReference type="ARBA" id="ARBA00022450"/>
    </source>
</evidence>
<protein>
    <submittedName>
        <fullName evidence="7">Uncharacterized protein LOC111129324</fullName>
    </submittedName>
</protein>
<evidence type="ECO:0000256" key="4">
    <source>
        <dbReference type="RuleBase" id="RU003694"/>
    </source>
</evidence>
<dbReference type="Pfam" id="PF02801">
    <property type="entry name" value="Ketoacyl-synt_C"/>
    <property type="match status" value="1"/>
</dbReference>
<dbReference type="GO" id="GO:0004312">
    <property type="term" value="F:fatty acid synthase activity"/>
    <property type="evidence" value="ECO:0007669"/>
    <property type="project" value="TreeGrafter"/>
</dbReference>
<keyword evidence="1" id="KW-0596">Phosphopantetheine</keyword>
<dbReference type="KEGG" id="cvn:111129324"/>
<keyword evidence="3 4" id="KW-0808">Transferase</keyword>
<dbReference type="PROSITE" id="PS00606">
    <property type="entry name" value="KS3_1"/>
    <property type="match status" value="1"/>
</dbReference>
<organism evidence="6 7">
    <name type="scientific">Crassostrea virginica</name>
    <name type="common">Eastern oyster</name>
    <dbReference type="NCBI Taxonomy" id="6565"/>
    <lineage>
        <taxon>Eukaryota</taxon>
        <taxon>Metazoa</taxon>
        <taxon>Spiralia</taxon>
        <taxon>Lophotrochozoa</taxon>
        <taxon>Mollusca</taxon>
        <taxon>Bivalvia</taxon>
        <taxon>Autobranchia</taxon>
        <taxon>Pteriomorphia</taxon>
        <taxon>Ostreida</taxon>
        <taxon>Ostreoidea</taxon>
        <taxon>Ostreidae</taxon>
        <taxon>Crassostrea</taxon>
    </lineage>
</organism>
<dbReference type="AlphaFoldDB" id="A0A8B8DUX8"/>
<reference evidence="7" key="1">
    <citation type="submission" date="2025-08" db="UniProtKB">
        <authorList>
            <consortium name="RefSeq"/>
        </authorList>
    </citation>
    <scope>IDENTIFICATION</scope>
    <source>
        <tissue evidence="7">Whole sample</tissue>
    </source>
</reference>
<evidence type="ECO:0000256" key="3">
    <source>
        <dbReference type="ARBA" id="ARBA00022679"/>
    </source>
</evidence>
<keyword evidence="6" id="KW-1185">Reference proteome</keyword>
<evidence type="ECO:0000313" key="6">
    <source>
        <dbReference type="Proteomes" id="UP000694844"/>
    </source>
</evidence>
<sequence>MDEDTEIAVIGMGCMVPGAENLGEFWKVLVNGEDHVQDIPLERFNVKAFYDSDPDNPYKTNVKKAGLVKRFDEWDNKFFGISDKEAELIDPQQHFVLESIHMALEDAGISEEKLFGSNTGVYIGALSSDWSSVLQSSRAKSTNTTVTGIDLSIASARVAYFYNLLGPAITINTACSSSMVAIHTASQALKKGEISMAIVGGVNFLFYPDIFIQLSTARFTSPKGKCHAFSENADGYARGEGCGIVILKRLSEAVRDKNKIWGTVFTGLNQDGHMSSPITSPSSEQQLKLLEMVFAKCKAQPHQIQYIEAHGTGTPVGDFTEATSLGTFFRKHAPNEILIGSVKTNIGHLEAGAGVVALIKVLLMMKNEELVPSLHAEPLNSKIPFSDLKLKVCLENSTWLQNDHGSRIASINCFGFGGTNAHAVISDYQAEKKQNTGCPDGLHLCLQLQTYVILSAKDMKALHSTAKHMMDFIKENVVSLSDLASTSVHFTGIEKFLLLMN</sequence>
<dbReference type="GO" id="GO:0006633">
    <property type="term" value="P:fatty acid biosynthetic process"/>
    <property type="evidence" value="ECO:0007669"/>
    <property type="project" value="InterPro"/>
</dbReference>
<dbReference type="InterPro" id="IPR014030">
    <property type="entry name" value="Ketoacyl_synth_N"/>
</dbReference>
<dbReference type="PROSITE" id="PS52004">
    <property type="entry name" value="KS3_2"/>
    <property type="match status" value="1"/>
</dbReference>
<dbReference type="PANTHER" id="PTHR43775">
    <property type="entry name" value="FATTY ACID SYNTHASE"/>
    <property type="match status" value="1"/>
</dbReference>
<dbReference type="Pfam" id="PF16197">
    <property type="entry name" value="KAsynt_C_assoc"/>
    <property type="match status" value="1"/>
</dbReference>
<dbReference type="InterPro" id="IPR020841">
    <property type="entry name" value="PKS_Beta-ketoAc_synthase_dom"/>
</dbReference>
<dbReference type="RefSeq" id="XP_022331329.1">
    <property type="nucleotide sequence ID" value="XM_022475621.1"/>
</dbReference>
<dbReference type="SUPFAM" id="SSF53901">
    <property type="entry name" value="Thiolase-like"/>
    <property type="match status" value="1"/>
</dbReference>
<comment type="similarity">
    <text evidence="4">Belongs to the thiolase-like superfamily. Beta-ketoacyl-ACP synthases family.</text>
</comment>
<dbReference type="GeneID" id="111129324"/>
<accession>A0A8B8DUX8</accession>
<evidence type="ECO:0000313" key="7">
    <source>
        <dbReference type="RefSeq" id="XP_022331329.1"/>
    </source>
</evidence>
<keyword evidence="2" id="KW-0597">Phosphoprotein</keyword>
<feature type="domain" description="Ketosynthase family 3 (KS3)" evidence="5">
    <location>
        <begin position="4"/>
        <end position="427"/>
    </location>
</feature>
<proteinExistence type="inferred from homology"/>
<gene>
    <name evidence="7" type="primary">LOC111129324</name>
</gene>
<dbReference type="InterPro" id="IPR050091">
    <property type="entry name" value="PKS_NRPS_Biosynth_Enz"/>
</dbReference>